<sequence length="318" mass="37390">MSKFLQLPQEIHTEIISYLSPFYELAERKLHEQYFHQLKNSIPNVLSFRLIHPNYSKFIAKYIDEFCWIFVGVIFDQYSISVESKEMESLHVFDKFAKIGVVKSLGYFIHLIRTREKQGKIFRKKFDTPIIELLVIGRGGSGKSSIITRFIYGQFFLEYDPTGYDSYKRTISVDDEEETVNFLDTCSEEETDYYWKNCMFDVLILVCSMIDQKSLEELKILISKFVDRKGKNAPCMIAMNKCDLPDRYEINLEMVQEVVKEFELTNCTILKTSAKTNENIDKLVEECVRKFRVRIDDPKKVLEEVLSLHKKKKGCLMV</sequence>
<dbReference type="RefSeq" id="XP_002678008.1">
    <property type="nucleotide sequence ID" value="XM_002677962.1"/>
</dbReference>
<dbReference type="SMART" id="SM00173">
    <property type="entry name" value="RAS"/>
    <property type="match status" value="1"/>
</dbReference>
<evidence type="ECO:0000313" key="3">
    <source>
        <dbReference type="EMBL" id="EFC45264.1"/>
    </source>
</evidence>
<dbReference type="GO" id="GO:0005525">
    <property type="term" value="F:GTP binding"/>
    <property type="evidence" value="ECO:0007669"/>
    <property type="project" value="UniProtKB-KW"/>
</dbReference>
<dbReference type="SMART" id="SM00174">
    <property type="entry name" value="RHO"/>
    <property type="match status" value="1"/>
</dbReference>
<dbReference type="InParanoid" id="D2VD42"/>
<dbReference type="AlphaFoldDB" id="D2VD42"/>
<dbReference type="OrthoDB" id="265044at2759"/>
<name>D2VD42_NAEGR</name>
<accession>D2VD42</accession>
<dbReference type="InterPro" id="IPR020849">
    <property type="entry name" value="Small_GTPase_Ras-type"/>
</dbReference>
<evidence type="ECO:0000256" key="1">
    <source>
        <dbReference type="ARBA" id="ARBA00022741"/>
    </source>
</evidence>
<dbReference type="VEuPathDB" id="AmoebaDB:NAEGRDRAFT_48647"/>
<dbReference type="PANTHER" id="PTHR24070">
    <property type="entry name" value="RAS, DI-RAS, AND RHEB FAMILY MEMBERS OF SMALL GTPASE SUPERFAMILY"/>
    <property type="match status" value="1"/>
</dbReference>
<dbReference type="GO" id="GO:0007165">
    <property type="term" value="P:signal transduction"/>
    <property type="evidence" value="ECO:0007669"/>
    <property type="project" value="InterPro"/>
</dbReference>
<dbReference type="SUPFAM" id="SSF52540">
    <property type="entry name" value="P-loop containing nucleoside triphosphate hydrolases"/>
    <property type="match status" value="1"/>
</dbReference>
<dbReference type="GeneID" id="8857030"/>
<dbReference type="KEGG" id="ngr:NAEGRDRAFT_48647"/>
<dbReference type="PRINTS" id="PR00449">
    <property type="entry name" value="RASTRNSFRMNG"/>
</dbReference>
<dbReference type="STRING" id="5762.D2VD42"/>
<dbReference type="GO" id="GO:0016020">
    <property type="term" value="C:membrane"/>
    <property type="evidence" value="ECO:0007669"/>
    <property type="project" value="InterPro"/>
</dbReference>
<protein>
    <submittedName>
        <fullName evidence="3">Ras family small GTPase</fullName>
    </submittedName>
</protein>
<proteinExistence type="predicted"/>
<dbReference type="InterPro" id="IPR005225">
    <property type="entry name" value="Small_GTP-bd"/>
</dbReference>
<dbReference type="Gene3D" id="3.40.50.300">
    <property type="entry name" value="P-loop containing nucleotide triphosphate hydrolases"/>
    <property type="match status" value="1"/>
</dbReference>
<keyword evidence="1" id="KW-0547">Nucleotide-binding</keyword>
<dbReference type="EMBL" id="GG738864">
    <property type="protein sequence ID" value="EFC45264.1"/>
    <property type="molecule type" value="Genomic_DNA"/>
</dbReference>
<evidence type="ECO:0000256" key="2">
    <source>
        <dbReference type="ARBA" id="ARBA00023134"/>
    </source>
</evidence>
<dbReference type="InterPro" id="IPR001806">
    <property type="entry name" value="Small_GTPase"/>
</dbReference>
<keyword evidence="4" id="KW-1185">Reference proteome</keyword>
<gene>
    <name evidence="3" type="ORF">NAEGRDRAFT_48647</name>
</gene>
<dbReference type="SMART" id="SM00175">
    <property type="entry name" value="RAB"/>
    <property type="match status" value="1"/>
</dbReference>
<dbReference type="InterPro" id="IPR027417">
    <property type="entry name" value="P-loop_NTPase"/>
</dbReference>
<dbReference type="Pfam" id="PF00071">
    <property type="entry name" value="Ras"/>
    <property type="match status" value="1"/>
</dbReference>
<organism evidence="4">
    <name type="scientific">Naegleria gruberi</name>
    <name type="common">Amoeba</name>
    <dbReference type="NCBI Taxonomy" id="5762"/>
    <lineage>
        <taxon>Eukaryota</taxon>
        <taxon>Discoba</taxon>
        <taxon>Heterolobosea</taxon>
        <taxon>Tetramitia</taxon>
        <taxon>Eutetramitia</taxon>
        <taxon>Vahlkampfiidae</taxon>
        <taxon>Naegleria</taxon>
    </lineage>
</organism>
<dbReference type="GO" id="GO:0003924">
    <property type="term" value="F:GTPase activity"/>
    <property type="evidence" value="ECO:0007669"/>
    <property type="project" value="InterPro"/>
</dbReference>
<evidence type="ECO:0000313" key="4">
    <source>
        <dbReference type="Proteomes" id="UP000006671"/>
    </source>
</evidence>
<reference evidence="3 4" key="1">
    <citation type="journal article" date="2010" name="Cell">
        <title>The genome of Naegleria gruberi illuminates early eukaryotic versatility.</title>
        <authorList>
            <person name="Fritz-Laylin L.K."/>
            <person name="Prochnik S.E."/>
            <person name="Ginger M.L."/>
            <person name="Dacks J.B."/>
            <person name="Carpenter M.L."/>
            <person name="Field M.C."/>
            <person name="Kuo A."/>
            <person name="Paredez A."/>
            <person name="Chapman J."/>
            <person name="Pham J."/>
            <person name="Shu S."/>
            <person name="Neupane R."/>
            <person name="Cipriano M."/>
            <person name="Mancuso J."/>
            <person name="Tu H."/>
            <person name="Salamov A."/>
            <person name="Lindquist E."/>
            <person name="Shapiro H."/>
            <person name="Lucas S."/>
            <person name="Grigoriev I.V."/>
            <person name="Cande W.Z."/>
            <person name="Fulton C."/>
            <person name="Rokhsar D.S."/>
            <person name="Dawson S.C."/>
        </authorList>
    </citation>
    <scope>NUCLEOTIDE SEQUENCE [LARGE SCALE GENOMIC DNA]</scope>
    <source>
        <strain evidence="3 4">NEG-M</strain>
    </source>
</reference>
<dbReference type="Proteomes" id="UP000006671">
    <property type="component" value="Unassembled WGS sequence"/>
</dbReference>
<dbReference type="PROSITE" id="PS51421">
    <property type="entry name" value="RAS"/>
    <property type="match status" value="1"/>
</dbReference>
<dbReference type="NCBIfam" id="TIGR00231">
    <property type="entry name" value="small_GTP"/>
    <property type="match status" value="1"/>
</dbReference>
<dbReference type="PROSITE" id="PS51419">
    <property type="entry name" value="RAB"/>
    <property type="match status" value="1"/>
</dbReference>
<keyword evidence="2" id="KW-0342">GTP-binding</keyword>
<dbReference type="eggNOG" id="KOG0395">
    <property type="taxonomic scope" value="Eukaryota"/>
</dbReference>